<evidence type="ECO:0000313" key="1">
    <source>
        <dbReference type="EMBL" id="ARV77132.1"/>
    </source>
</evidence>
<name>A0A1Y0SUF0_9CAUD</name>
<gene>
    <name evidence="1" type="ORF">SKUL_33</name>
</gene>
<reference evidence="1 2" key="1">
    <citation type="submission" date="2017-05" db="EMBL/GenBank/DDBJ databases">
        <authorList>
            <person name="Song R."/>
            <person name="Chenine A.L."/>
            <person name="Ruprecht R.M."/>
        </authorList>
    </citation>
    <scope>NUCLEOTIDE SEQUENCE [LARGE SCALE GENOMIC DNA]</scope>
</reference>
<proteinExistence type="predicted"/>
<dbReference type="EMBL" id="MF042361">
    <property type="protein sequence ID" value="ARV77132.1"/>
    <property type="molecule type" value="Genomic_DNA"/>
</dbReference>
<sequence length="47" mass="5188">MLCPEELPLLATGLADDAALTLRAYQQVYARCAIPHNGLVRHLRNAQ</sequence>
<keyword evidence="2" id="KW-1185">Reference proteome</keyword>
<organism evidence="1 2">
    <name type="scientific">Pseudomonas phage Skulduggery</name>
    <dbReference type="NCBI Taxonomy" id="2006671"/>
    <lineage>
        <taxon>Viruses</taxon>
        <taxon>Duplodnaviria</taxon>
        <taxon>Heunggongvirae</taxon>
        <taxon>Uroviricota</taxon>
        <taxon>Caudoviricetes</taxon>
        <taxon>Skulduggeryvirus</taxon>
        <taxon>Skulduggeryvirus skulduggery</taxon>
    </lineage>
</organism>
<protein>
    <submittedName>
        <fullName evidence="1">Uncharacterized protein</fullName>
    </submittedName>
</protein>
<evidence type="ECO:0000313" key="2">
    <source>
        <dbReference type="Proteomes" id="UP000221845"/>
    </source>
</evidence>
<dbReference type="Proteomes" id="UP000221845">
    <property type="component" value="Segment"/>
</dbReference>
<accession>A0A1Y0SUF0</accession>